<dbReference type="PANTHER" id="PTHR30004">
    <property type="entry name" value="4-HYDROXYTHREONINE-4-PHOSPHATE DEHYDROGENASE"/>
    <property type="match status" value="1"/>
</dbReference>
<evidence type="ECO:0000256" key="1">
    <source>
        <dbReference type="ARBA" id="ARBA00012980"/>
    </source>
</evidence>
<keyword evidence="7" id="KW-0418">Kinase</keyword>
<keyword evidence="4" id="KW-0479">Metal-binding</keyword>
<dbReference type="PANTHER" id="PTHR30004:SF6">
    <property type="entry name" value="D-THREONATE 4-PHOSPHATE DEHYDROGENASE"/>
    <property type="match status" value="1"/>
</dbReference>
<name>A0A3B0WCD9_9ZZZZ</name>
<evidence type="ECO:0000256" key="5">
    <source>
        <dbReference type="ARBA" id="ARBA00022727"/>
    </source>
</evidence>
<dbReference type="SUPFAM" id="SSF53659">
    <property type="entry name" value="Isocitrate/Isopropylmalate dehydrogenase-like"/>
    <property type="match status" value="1"/>
</dbReference>
<evidence type="ECO:0000256" key="9">
    <source>
        <dbReference type="ARBA" id="ARBA00022857"/>
    </source>
</evidence>
<evidence type="ECO:0000256" key="2">
    <source>
        <dbReference type="ARBA" id="ARBA00022490"/>
    </source>
</evidence>
<dbReference type="Pfam" id="PF02223">
    <property type="entry name" value="Thymidylate_kin"/>
    <property type="match status" value="1"/>
</dbReference>
<keyword evidence="9" id="KW-0521">NADP</keyword>
<dbReference type="PROSITE" id="PS01331">
    <property type="entry name" value="THYMIDYLATE_KINASE"/>
    <property type="match status" value="1"/>
</dbReference>
<evidence type="ECO:0000256" key="6">
    <source>
        <dbReference type="ARBA" id="ARBA00022741"/>
    </source>
</evidence>
<dbReference type="AlphaFoldDB" id="A0A3B0WCD9"/>
<organism evidence="14">
    <name type="scientific">hydrothermal vent metagenome</name>
    <dbReference type="NCBI Taxonomy" id="652676"/>
    <lineage>
        <taxon>unclassified sequences</taxon>
        <taxon>metagenomes</taxon>
        <taxon>ecological metagenomes</taxon>
    </lineage>
</organism>
<gene>
    <name evidence="14" type="ORF">MNBD_DELTA03-432</name>
</gene>
<feature type="domain" description="Thymidylate kinase-like" evidence="13">
    <location>
        <begin position="372"/>
        <end position="529"/>
    </location>
</feature>
<evidence type="ECO:0000256" key="4">
    <source>
        <dbReference type="ARBA" id="ARBA00022723"/>
    </source>
</evidence>
<dbReference type="GO" id="GO:0042823">
    <property type="term" value="P:pyridoxal phosphate biosynthetic process"/>
    <property type="evidence" value="ECO:0007669"/>
    <property type="project" value="InterPro"/>
</dbReference>
<dbReference type="GO" id="GO:0046872">
    <property type="term" value="F:metal ion binding"/>
    <property type="evidence" value="ECO:0007669"/>
    <property type="project" value="UniProtKB-KW"/>
</dbReference>
<dbReference type="NCBIfam" id="TIGR00557">
    <property type="entry name" value="pdxA"/>
    <property type="match status" value="1"/>
</dbReference>
<dbReference type="CDD" id="cd01672">
    <property type="entry name" value="TMPK"/>
    <property type="match status" value="1"/>
</dbReference>
<dbReference type="SUPFAM" id="SSF52540">
    <property type="entry name" value="P-loop containing nucleoside triphosphate hydrolases"/>
    <property type="match status" value="1"/>
</dbReference>
<evidence type="ECO:0000256" key="8">
    <source>
        <dbReference type="ARBA" id="ARBA00022840"/>
    </source>
</evidence>
<dbReference type="Pfam" id="PF04166">
    <property type="entry name" value="PdxA"/>
    <property type="match status" value="1"/>
</dbReference>
<dbReference type="Gene3D" id="3.40.718.10">
    <property type="entry name" value="Isopropylmalate Dehydrogenase"/>
    <property type="match status" value="1"/>
</dbReference>
<proteinExistence type="inferred from homology"/>
<dbReference type="InterPro" id="IPR037510">
    <property type="entry name" value="PdxA"/>
</dbReference>
<evidence type="ECO:0000256" key="11">
    <source>
        <dbReference type="ARBA" id="ARBA00023027"/>
    </source>
</evidence>
<dbReference type="HAMAP" id="MF_00165">
    <property type="entry name" value="Thymidylate_kinase"/>
    <property type="match status" value="1"/>
</dbReference>
<dbReference type="NCBIfam" id="TIGR00041">
    <property type="entry name" value="DTMP_kinase"/>
    <property type="match status" value="1"/>
</dbReference>
<protein>
    <recommendedName>
        <fullName evidence="1">dTMP kinase</fullName>
        <ecNumber evidence="1">2.7.4.9</ecNumber>
    </recommendedName>
</protein>
<dbReference type="HAMAP" id="MF_00536">
    <property type="entry name" value="PdxA"/>
    <property type="match status" value="1"/>
</dbReference>
<dbReference type="InterPro" id="IPR018094">
    <property type="entry name" value="Thymidylate_kinase"/>
</dbReference>
<evidence type="ECO:0000256" key="10">
    <source>
        <dbReference type="ARBA" id="ARBA00023002"/>
    </source>
</evidence>
<keyword evidence="11" id="KW-0520">NAD</keyword>
<dbReference type="PROSITE" id="PS51257">
    <property type="entry name" value="PROKAR_LIPOPROTEIN"/>
    <property type="match status" value="1"/>
</dbReference>
<dbReference type="GO" id="GO:0004798">
    <property type="term" value="F:dTMP kinase activity"/>
    <property type="evidence" value="ECO:0007669"/>
    <property type="project" value="UniProtKB-EC"/>
</dbReference>
<reference evidence="14" key="1">
    <citation type="submission" date="2018-06" db="EMBL/GenBank/DDBJ databases">
        <authorList>
            <person name="Zhirakovskaya E."/>
        </authorList>
    </citation>
    <scope>NUCLEOTIDE SEQUENCE</scope>
</reference>
<dbReference type="InterPro" id="IPR027417">
    <property type="entry name" value="P-loop_NTPase"/>
</dbReference>
<keyword evidence="5" id="KW-0545">Nucleotide biosynthesis</keyword>
<keyword evidence="6" id="KW-0547">Nucleotide-binding</keyword>
<evidence type="ECO:0000256" key="12">
    <source>
        <dbReference type="ARBA" id="ARBA00023096"/>
    </source>
</evidence>
<sequence>MRCNVRDKKTGRAIDIESAPLIGITMGCPVGIGPEVALKYLWQAAGEGPGAVIIGDREVLVSTARRLGLPAVICDWQPGQPLRSGSINVYQTVDADAVLNPRKLRYGCPNRQTGLAMVSYIKAAVRLLRAGHLSAMATCPITKAALHEAGYDYPGHTEMLAHLFKAEEFAMMMAGKSLKVTLATIHQSLASVAAGLTTEVICDLIDLSARSLRRDFAVRNPRLAVAALNPHAGEGGMFGDEEERIIAPAIARAQAMGWQVEGPFPPDTIFNKAAAGDFDLVVCMYHDQGLIPFKLLHFADGVNVTIGLPYVRTSVDHGTAYDIAGKGTASPVSLKAAVEMAAMIAENRRKYGAECSLSPSPSPVRQGRLIAFEGIDGSGKSTQIELLAETLRGEGFEVLLTREPTDSSYGRRIRELYSHREAVSHEEELELFIADRRQHVAEVINPALESGKIVLTDRYFLSTAAYQGANGLDPDDILRRNNFAPSPDLALILEVPPSLSVARIRQGRGETPNDFEQEDYLTKVAAVFAGLTGDYIRRLPGTGDLDAVRLRIWQAVKEILPPAQGL</sequence>
<evidence type="ECO:0000256" key="3">
    <source>
        <dbReference type="ARBA" id="ARBA00022679"/>
    </source>
</evidence>
<keyword evidence="10 14" id="KW-0560">Oxidoreductase</keyword>
<dbReference type="InterPro" id="IPR005255">
    <property type="entry name" value="PdxA_fam"/>
</dbReference>
<dbReference type="GO" id="GO:0006233">
    <property type="term" value="P:dTDP biosynthetic process"/>
    <property type="evidence" value="ECO:0007669"/>
    <property type="project" value="InterPro"/>
</dbReference>
<dbReference type="EMBL" id="UOEX01000378">
    <property type="protein sequence ID" value="VAW41304.1"/>
    <property type="molecule type" value="Genomic_DNA"/>
</dbReference>
<dbReference type="InterPro" id="IPR018095">
    <property type="entry name" value="Thymidylate_kin_CS"/>
</dbReference>
<dbReference type="GO" id="GO:0005524">
    <property type="term" value="F:ATP binding"/>
    <property type="evidence" value="ECO:0007669"/>
    <property type="project" value="UniProtKB-KW"/>
</dbReference>
<dbReference type="Gene3D" id="3.40.50.300">
    <property type="entry name" value="P-loop containing nucleotide triphosphate hydrolases"/>
    <property type="match status" value="1"/>
</dbReference>
<keyword evidence="8" id="KW-0067">ATP-binding</keyword>
<evidence type="ECO:0000259" key="13">
    <source>
        <dbReference type="Pfam" id="PF02223"/>
    </source>
</evidence>
<dbReference type="GO" id="GO:0008615">
    <property type="term" value="P:pyridoxine biosynthetic process"/>
    <property type="evidence" value="ECO:0007669"/>
    <property type="project" value="UniProtKB-KW"/>
</dbReference>
<evidence type="ECO:0000256" key="7">
    <source>
        <dbReference type="ARBA" id="ARBA00022777"/>
    </source>
</evidence>
<dbReference type="GO" id="GO:0051287">
    <property type="term" value="F:NAD binding"/>
    <property type="evidence" value="ECO:0007669"/>
    <property type="project" value="InterPro"/>
</dbReference>
<evidence type="ECO:0000313" key="14">
    <source>
        <dbReference type="EMBL" id="VAW41304.1"/>
    </source>
</evidence>
<accession>A0A3B0WCD9</accession>
<dbReference type="EC" id="2.7.4.9" evidence="1"/>
<dbReference type="GO" id="GO:0050570">
    <property type="term" value="F:4-hydroxythreonine-4-phosphate dehydrogenase activity"/>
    <property type="evidence" value="ECO:0007669"/>
    <property type="project" value="InterPro"/>
</dbReference>
<dbReference type="InterPro" id="IPR039430">
    <property type="entry name" value="Thymidylate_kin-like_dom"/>
</dbReference>
<keyword evidence="12" id="KW-0664">Pyridoxine biosynthesis</keyword>
<keyword evidence="3" id="KW-0808">Transferase</keyword>
<keyword evidence="2" id="KW-0963">Cytoplasm</keyword>